<dbReference type="Pfam" id="PF12680">
    <property type="entry name" value="SnoaL_2"/>
    <property type="match status" value="1"/>
</dbReference>
<feature type="domain" description="SnoaL-like" evidence="2">
    <location>
        <begin position="72"/>
        <end position="156"/>
    </location>
</feature>
<feature type="compositionally biased region" description="Acidic residues" evidence="1">
    <location>
        <begin position="23"/>
        <end position="33"/>
    </location>
</feature>
<feature type="compositionally biased region" description="Basic and acidic residues" evidence="1">
    <location>
        <begin position="7"/>
        <end position="22"/>
    </location>
</feature>
<organism evidence="3 4">
    <name type="scientific">Streptomyces synnematoformans</name>
    <dbReference type="NCBI Taxonomy" id="415721"/>
    <lineage>
        <taxon>Bacteria</taxon>
        <taxon>Bacillati</taxon>
        <taxon>Actinomycetota</taxon>
        <taxon>Actinomycetes</taxon>
        <taxon>Kitasatosporales</taxon>
        <taxon>Streptomycetaceae</taxon>
        <taxon>Streptomyces</taxon>
    </lineage>
</organism>
<dbReference type="InterPro" id="IPR032710">
    <property type="entry name" value="NTF2-like_dom_sf"/>
</dbReference>
<proteinExistence type="predicted"/>
<accession>A0ABP5KGW8</accession>
<dbReference type="InterPro" id="IPR037401">
    <property type="entry name" value="SnoaL-like"/>
</dbReference>
<comment type="caution">
    <text evidence="3">The sequence shown here is derived from an EMBL/GenBank/DDBJ whole genome shotgun (WGS) entry which is preliminary data.</text>
</comment>
<dbReference type="Gene3D" id="3.10.450.50">
    <property type="match status" value="1"/>
</dbReference>
<sequence length="181" mass="19792">MAACETTDGKTDEEPRGEPREDAGDEAGDEAGQETEGREAGAGEEARQFVADLFTSFTREAVADGADPGPIVDRYYTPDAVQTADGIRINRDRLVAHIRPVRKNLSDFAFEVHEALRDGERIAARFTIHATDRRGRRSTTEVHLFGELAPDGRIRRTHQISRTVEAPGKDTEAASGKGSRS</sequence>
<dbReference type="SUPFAM" id="SSF54427">
    <property type="entry name" value="NTF2-like"/>
    <property type="match status" value="1"/>
</dbReference>
<reference evidence="4" key="1">
    <citation type="journal article" date="2019" name="Int. J. Syst. Evol. Microbiol.">
        <title>The Global Catalogue of Microorganisms (GCM) 10K type strain sequencing project: providing services to taxonomists for standard genome sequencing and annotation.</title>
        <authorList>
            <consortium name="The Broad Institute Genomics Platform"/>
            <consortium name="The Broad Institute Genome Sequencing Center for Infectious Disease"/>
            <person name="Wu L."/>
            <person name="Ma J."/>
        </authorList>
    </citation>
    <scope>NUCLEOTIDE SEQUENCE [LARGE SCALE GENOMIC DNA]</scope>
    <source>
        <strain evidence="4">JCM 15481</strain>
    </source>
</reference>
<evidence type="ECO:0000256" key="1">
    <source>
        <dbReference type="SAM" id="MobiDB-lite"/>
    </source>
</evidence>
<name>A0ABP5KGW8_9ACTN</name>
<keyword evidence="4" id="KW-1185">Reference proteome</keyword>
<protein>
    <recommendedName>
        <fullName evidence="2">SnoaL-like domain-containing protein</fullName>
    </recommendedName>
</protein>
<feature type="compositionally biased region" description="Basic and acidic residues" evidence="1">
    <location>
        <begin position="35"/>
        <end position="46"/>
    </location>
</feature>
<evidence type="ECO:0000259" key="2">
    <source>
        <dbReference type="Pfam" id="PF12680"/>
    </source>
</evidence>
<evidence type="ECO:0000313" key="4">
    <source>
        <dbReference type="Proteomes" id="UP001500443"/>
    </source>
</evidence>
<dbReference type="RefSeq" id="WP_344291419.1">
    <property type="nucleotide sequence ID" value="NZ_BAAAPF010000142.1"/>
</dbReference>
<gene>
    <name evidence="3" type="ORF">GCM10009802_40360</name>
</gene>
<dbReference type="Proteomes" id="UP001500443">
    <property type="component" value="Unassembled WGS sequence"/>
</dbReference>
<evidence type="ECO:0000313" key="3">
    <source>
        <dbReference type="EMBL" id="GAA2132091.1"/>
    </source>
</evidence>
<feature type="region of interest" description="Disordered" evidence="1">
    <location>
        <begin position="1"/>
        <end position="46"/>
    </location>
</feature>
<dbReference type="EMBL" id="BAAAPF010000142">
    <property type="protein sequence ID" value="GAA2132091.1"/>
    <property type="molecule type" value="Genomic_DNA"/>
</dbReference>